<organism evidence="2 3">
    <name type="scientific">Blastococcus brunescens</name>
    <dbReference type="NCBI Taxonomy" id="1564165"/>
    <lineage>
        <taxon>Bacteria</taxon>
        <taxon>Bacillati</taxon>
        <taxon>Actinomycetota</taxon>
        <taxon>Actinomycetes</taxon>
        <taxon>Geodermatophilales</taxon>
        <taxon>Geodermatophilaceae</taxon>
        <taxon>Blastococcus</taxon>
    </lineage>
</organism>
<evidence type="ECO:0000313" key="2">
    <source>
        <dbReference type="EMBL" id="WRL62416.1"/>
    </source>
</evidence>
<sequence length="121" mass="13349">MPARHAAARQQLAGFLGVYDRFFRLPDACRLSPFPAPGAPLTWTTADDSIVIDVVRTAPRATRSSTSTPPRDCPNWPRGPRPTGSPSPASGCWRCRRRPPRCCRCWARDCSRSPELRSAAS</sequence>
<evidence type="ECO:0000256" key="1">
    <source>
        <dbReference type="SAM" id="MobiDB-lite"/>
    </source>
</evidence>
<evidence type="ECO:0000313" key="3">
    <source>
        <dbReference type="Proteomes" id="UP001324287"/>
    </source>
</evidence>
<protein>
    <submittedName>
        <fullName evidence="2">Uncharacterized protein</fullName>
    </submittedName>
</protein>
<feature type="compositionally biased region" description="Low complexity" evidence="1">
    <location>
        <begin position="57"/>
        <end position="70"/>
    </location>
</feature>
<keyword evidence="3" id="KW-1185">Reference proteome</keyword>
<dbReference type="EMBL" id="CP141261">
    <property type="protein sequence ID" value="WRL62416.1"/>
    <property type="molecule type" value="Genomic_DNA"/>
</dbReference>
<proteinExistence type="predicted"/>
<accession>A0ABZ1AY52</accession>
<reference evidence="2 3" key="1">
    <citation type="submission" date="2023-12" db="EMBL/GenBank/DDBJ databases">
        <title>Blastococcus brunescens sp. nov., an actonobacterium isolated from sandstone collected in sahara desert.</title>
        <authorList>
            <person name="Gtari M."/>
            <person name="Ghodhbane F."/>
        </authorList>
    </citation>
    <scope>NUCLEOTIDE SEQUENCE [LARGE SCALE GENOMIC DNA]</scope>
    <source>
        <strain evidence="2 3">BMG 8361</strain>
    </source>
</reference>
<dbReference type="RefSeq" id="WP_324273770.1">
    <property type="nucleotide sequence ID" value="NZ_CP141261.1"/>
</dbReference>
<feature type="region of interest" description="Disordered" evidence="1">
    <location>
        <begin position="57"/>
        <end position="97"/>
    </location>
</feature>
<name>A0ABZ1AY52_9ACTN</name>
<gene>
    <name evidence="2" type="ORF">U6N30_20660</name>
</gene>
<dbReference type="Proteomes" id="UP001324287">
    <property type="component" value="Chromosome"/>
</dbReference>